<organism evidence="3 4">
    <name type="scientific">Priestia megaterium</name>
    <name type="common">Bacillus megaterium</name>
    <dbReference type="NCBI Taxonomy" id="1404"/>
    <lineage>
        <taxon>Bacteria</taxon>
        <taxon>Bacillati</taxon>
        <taxon>Bacillota</taxon>
        <taxon>Bacilli</taxon>
        <taxon>Bacillales</taxon>
        <taxon>Bacillaceae</taxon>
        <taxon>Priestia</taxon>
    </lineage>
</organism>
<dbReference type="PIRSF" id="PIRSF037228">
    <property type="entry name" value="Lant_mod_RumM"/>
    <property type="match status" value="1"/>
</dbReference>
<feature type="domain" description="Lantibiotic biosynthesis protein dehydration" evidence="2">
    <location>
        <begin position="210"/>
        <end position="581"/>
    </location>
</feature>
<feature type="binding site" evidence="1">
    <location>
        <position position="955"/>
    </location>
    <ligand>
        <name>Zn(2+)</name>
        <dbReference type="ChEBI" id="CHEBI:29105"/>
    </ligand>
</feature>
<protein>
    <recommendedName>
        <fullName evidence="2">Lantibiotic biosynthesis protein dehydration domain-containing protein</fullName>
    </recommendedName>
</protein>
<gene>
    <name evidence="3" type="ORF">C3744_27395</name>
</gene>
<dbReference type="Gene3D" id="1.50.10.10">
    <property type="match status" value="1"/>
</dbReference>
<dbReference type="InterPro" id="IPR012341">
    <property type="entry name" value="6hp_glycosidase-like_sf"/>
</dbReference>
<dbReference type="Proteomes" id="UP000256519">
    <property type="component" value="Unassembled WGS sequence"/>
</dbReference>
<dbReference type="AlphaFoldDB" id="A0A3D8WV71"/>
<feature type="binding site" evidence="1">
    <location>
        <position position="909"/>
    </location>
    <ligand>
        <name>Zn(2+)</name>
        <dbReference type="ChEBI" id="CHEBI:29105"/>
    </ligand>
</feature>
<sequence length="1046" mass="120867">MKTIQSIDSLKNLEYAATVSEKISWLQEYLCNDEEQNNLISKWRSRKTLVNDQSFQAKLEYENVTLREFATGIASLTQEKQIVVKEKQKEQEWHQFLNEIINEYREEEILKEQIDFTYALRPFLQYIKDQLKSFLEIYQRLTITDDAQIVTIGAFYKDCMNIIEKTLVLDMHNYKNNHRLEGKTSEERFKDYIYKRFHTIEDIKTFLSDYPALARILAERTMFFSKNLYSMIKNIVESYSSIQNLIHTCDPLVVSNINWGEGDSHDKGKSVAILEFNHIEKLVYKPKNLSIAQKFNQFLEWLNQNDSRFDFYISKRISKTGYNFEEFISYNTCTSEDEVQFFYKSFGQLIGIAYLLCGNDFHYENLIAHGKYPVLIDVETLFQHIPPLSLGSNAFTKAKFENLNSVLITGLVPFEVYGERDKKGNKGVQLSALNGDEQTIPYKVLKPTNIGSDEMAFEYQEHTITSAQNIPKLNDKKLVFQNYTDEIINGFNELCKFVLENKEECLKEIEDIFSNSLVRNVIKGTQRYSDMLQFSYHPSCMVNIQEREKVLENLWAYPYHNKEVVSHEINDLLVGDIPIFYNSINTTSLISSNGIEIKNVYDEPILTKVYRRINKLTNQEIEKQSAFLTVSMGLYNKCIPVKNSSNGIKEKIKFNDSNINKAALLEEAIKIGDELLANCIWSEDHKTITWNDIQMENEHDWMMNPLRVDLYDGLAGIYLFFIHLSRLTQEKRFIEILEPIKNTLYSQLVPNNIPSAFTGKTSLLYPLSVLYQVHKEQTLVDIAKEVTINFQQEIQSCNDDWLSGKAGLIKVITNWYRLTNENIFLEVAINLGELIDKKRMLTPKGLGHGLSGVALSLHALSRIVKTNSKEESWEEIAQKTLESETTNFALATNHLTIEQYASKEAHKLCKGSTGYGIALSHINNDNKMSEEQKSILLKILEVNGNHEKWDDGLCHGNSGDIELFISILENSALKSYHNETNKYLNEKLYNLIDRKKEYGEYRIRSLNSITSVGLFTGITGIGLTLLRVYDFSKVPSVVTLDLIKNT</sequence>
<reference evidence="3 4" key="1">
    <citation type="journal article" date="2018" name="Appl. Environ. Microbiol.">
        <title>Antimicrobial susceptibility testing and tentative epidemiological cut-off values of five Bacillus species relevant for use as animal feed additives or for plant protection.</title>
        <authorList>
            <person name="Agerso Y."/>
            <person name="Stuer-Lauridsen B."/>
            <person name="Bjerre K."/>
            <person name="Jensen M.G."/>
            <person name="Johansen E."/>
            <person name="Bennedsen M."/>
            <person name="Brockmann E."/>
            <person name="Nielsen B."/>
        </authorList>
    </citation>
    <scope>NUCLEOTIDE SEQUENCE [LARGE SCALE GENOMIC DNA]</scope>
    <source>
        <strain evidence="3 4">CHCC20162</strain>
    </source>
</reference>
<accession>A0A3D8WV71</accession>
<evidence type="ECO:0000313" key="4">
    <source>
        <dbReference type="Proteomes" id="UP000256519"/>
    </source>
</evidence>
<feature type="binding site" evidence="1">
    <location>
        <position position="954"/>
    </location>
    <ligand>
        <name>Zn(2+)</name>
        <dbReference type="ChEBI" id="CHEBI:29105"/>
    </ligand>
</feature>
<dbReference type="InterPro" id="IPR017146">
    <property type="entry name" value="Lanti_2_LanM"/>
</dbReference>
<evidence type="ECO:0000256" key="1">
    <source>
        <dbReference type="PIRSR" id="PIRSR607822-1"/>
    </source>
</evidence>
<dbReference type="InterPro" id="IPR007822">
    <property type="entry name" value="LANC-like"/>
</dbReference>
<dbReference type="SUPFAM" id="SSF158745">
    <property type="entry name" value="LanC-like"/>
    <property type="match status" value="1"/>
</dbReference>
<dbReference type="SMART" id="SM01260">
    <property type="entry name" value="LANC_like"/>
    <property type="match status" value="1"/>
</dbReference>
<keyword evidence="1" id="KW-0479">Metal-binding</keyword>
<dbReference type="GO" id="GO:0046872">
    <property type="term" value="F:metal ion binding"/>
    <property type="evidence" value="ECO:0007669"/>
    <property type="project" value="UniProtKB-KW"/>
</dbReference>
<evidence type="ECO:0000259" key="2">
    <source>
        <dbReference type="Pfam" id="PF13575"/>
    </source>
</evidence>
<dbReference type="CDD" id="cd04792">
    <property type="entry name" value="LanM-like"/>
    <property type="match status" value="1"/>
</dbReference>
<dbReference type="GO" id="GO:0005975">
    <property type="term" value="P:carbohydrate metabolic process"/>
    <property type="evidence" value="ECO:0007669"/>
    <property type="project" value="InterPro"/>
</dbReference>
<dbReference type="NCBIfam" id="TIGR03897">
    <property type="entry name" value="lanti_2_LanM"/>
    <property type="match status" value="1"/>
</dbReference>
<proteinExistence type="predicted"/>
<dbReference type="Pfam" id="PF05147">
    <property type="entry name" value="LANC_like"/>
    <property type="match status" value="1"/>
</dbReference>
<dbReference type="EMBL" id="PQWM01000053">
    <property type="protein sequence ID" value="RDZ07683.1"/>
    <property type="molecule type" value="Genomic_DNA"/>
</dbReference>
<dbReference type="GO" id="GO:0031179">
    <property type="term" value="P:peptide modification"/>
    <property type="evidence" value="ECO:0007669"/>
    <property type="project" value="InterPro"/>
</dbReference>
<dbReference type="RefSeq" id="WP_116078328.1">
    <property type="nucleotide sequence ID" value="NZ_CP187639.1"/>
</dbReference>
<comment type="caution">
    <text evidence="3">The sequence shown here is derived from an EMBL/GenBank/DDBJ whole genome shotgun (WGS) entry which is preliminary data.</text>
</comment>
<dbReference type="InterPro" id="IPR025410">
    <property type="entry name" value="Lant_dehyd"/>
</dbReference>
<dbReference type="Pfam" id="PF13575">
    <property type="entry name" value="DUF4135"/>
    <property type="match status" value="1"/>
</dbReference>
<keyword evidence="1" id="KW-0862">Zinc</keyword>
<name>A0A3D8WV71_PRIMG</name>
<dbReference type="PRINTS" id="PR01950">
    <property type="entry name" value="LANCSUPER"/>
</dbReference>
<evidence type="ECO:0000313" key="3">
    <source>
        <dbReference type="EMBL" id="RDZ07683.1"/>
    </source>
</evidence>